<dbReference type="SUPFAM" id="SSF49785">
    <property type="entry name" value="Galactose-binding domain-like"/>
    <property type="match status" value="1"/>
</dbReference>
<feature type="signal peptide" evidence="1">
    <location>
        <begin position="1"/>
        <end position="24"/>
    </location>
</feature>
<dbReference type="RefSeq" id="WP_185676534.1">
    <property type="nucleotide sequence ID" value="NZ_JACHVB010000043.1"/>
</dbReference>
<dbReference type="AlphaFoldDB" id="A0A842HJ01"/>
<organism evidence="2 3">
    <name type="scientific">Ruficoccus amylovorans</name>
    <dbReference type="NCBI Taxonomy" id="1804625"/>
    <lineage>
        <taxon>Bacteria</taxon>
        <taxon>Pseudomonadati</taxon>
        <taxon>Verrucomicrobiota</taxon>
        <taxon>Opitutia</taxon>
        <taxon>Puniceicoccales</taxon>
        <taxon>Cerasicoccaceae</taxon>
        <taxon>Ruficoccus</taxon>
    </lineage>
</organism>
<comment type="caution">
    <text evidence="2">The sequence shown here is derived from an EMBL/GenBank/DDBJ whole genome shotgun (WGS) entry which is preliminary data.</text>
</comment>
<dbReference type="Gene3D" id="2.60.120.260">
    <property type="entry name" value="Galactose-binding domain-like"/>
    <property type="match status" value="1"/>
</dbReference>
<gene>
    <name evidence="2" type="ORF">H5P28_15055</name>
</gene>
<name>A0A842HJ01_9BACT</name>
<dbReference type="EMBL" id="JACHVB010000043">
    <property type="protein sequence ID" value="MBC2595584.1"/>
    <property type="molecule type" value="Genomic_DNA"/>
</dbReference>
<evidence type="ECO:0000313" key="3">
    <source>
        <dbReference type="Proteomes" id="UP000546464"/>
    </source>
</evidence>
<keyword evidence="3" id="KW-1185">Reference proteome</keyword>
<keyword evidence="1" id="KW-0732">Signal</keyword>
<evidence type="ECO:0000313" key="2">
    <source>
        <dbReference type="EMBL" id="MBC2595584.1"/>
    </source>
</evidence>
<feature type="chain" id="PRO_5032866941" evidence="1">
    <location>
        <begin position="25"/>
        <end position="193"/>
    </location>
</feature>
<proteinExistence type="predicted"/>
<protein>
    <submittedName>
        <fullName evidence="2">Uncharacterized protein</fullName>
    </submittedName>
</protein>
<reference evidence="2 3" key="1">
    <citation type="submission" date="2020-07" db="EMBL/GenBank/DDBJ databases">
        <authorList>
            <person name="Feng X."/>
        </authorList>
    </citation>
    <scope>NUCLEOTIDE SEQUENCE [LARGE SCALE GENOMIC DNA]</scope>
    <source>
        <strain evidence="2 3">JCM31066</strain>
    </source>
</reference>
<sequence length="193" mass="21036">MKNLKSLAALIALLLPLGISTASAADAPVGNAVEMDLQVDIPKDAWRYQFYQNSIPLELDQNYLLTFWAKADRPVEFAVAAKQSAPPWGFLGLNTSTYAGTEWKLYRMPFAATKAIPGKSRISFSLKEKQAVKIWIADVKIVPAGPAGKDAANMVRNPRFEQGFGEWYSEGTKVGVYSVQVVQQSAIPAAAAE</sequence>
<accession>A0A842HJ01</accession>
<dbReference type="InterPro" id="IPR008979">
    <property type="entry name" value="Galactose-bd-like_sf"/>
</dbReference>
<evidence type="ECO:0000256" key="1">
    <source>
        <dbReference type="SAM" id="SignalP"/>
    </source>
</evidence>
<dbReference type="Proteomes" id="UP000546464">
    <property type="component" value="Unassembled WGS sequence"/>
</dbReference>